<dbReference type="GO" id="GO:0005737">
    <property type="term" value="C:cytoplasm"/>
    <property type="evidence" value="ECO:0007669"/>
    <property type="project" value="TreeGrafter"/>
</dbReference>
<accession>A0A177Y6V1</accession>
<dbReference type="SUPFAM" id="SSF51905">
    <property type="entry name" value="FAD/NAD(P)-binding domain"/>
    <property type="match status" value="1"/>
</dbReference>
<organism evidence="2 3">
    <name type="scientific">Rhodococcoides kyotonense</name>
    <dbReference type="NCBI Taxonomy" id="398843"/>
    <lineage>
        <taxon>Bacteria</taxon>
        <taxon>Bacillati</taxon>
        <taxon>Actinomycetota</taxon>
        <taxon>Actinomycetes</taxon>
        <taxon>Mycobacteriales</taxon>
        <taxon>Nocardiaceae</taxon>
        <taxon>Rhodococcoides</taxon>
    </lineage>
</organism>
<proteinExistence type="predicted"/>
<keyword evidence="3" id="KW-1185">Reference proteome</keyword>
<gene>
    <name evidence="2" type="ORF">A3K89_12935</name>
</gene>
<evidence type="ECO:0000313" key="2">
    <source>
        <dbReference type="EMBL" id="OAK51130.1"/>
    </source>
</evidence>
<dbReference type="Gene3D" id="3.30.9.10">
    <property type="entry name" value="D-Amino Acid Oxidase, subunit A, domain 2"/>
    <property type="match status" value="1"/>
</dbReference>
<comment type="caution">
    <text evidence="2">The sequence shown here is derived from an EMBL/GenBank/DDBJ whole genome shotgun (WGS) entry which is preliminary data.</text>
</comment>
<dbReference type="InterPro" id="IPR036188">
    <property type="entry name" value="FAD/NAD-bd_sf"/>
</dbReference>
<dbReference type="PANTHER" id="PTHR13847">
    <property type="entry name" value="SARCOSINE DEHYDROGENASE-RELATED"/>
    <property type="match status" value="1"/>
</dbReference>
<dbReference type="RefSeq" id="WP_068431598.1">
    <property type="nucleotide sequence ID" value="NZ_LVHI01000040.1"/>
</dbReference>
<name>A0A177Y6V1_9NOCA</name>
<dbReference type="Gene3D" id="3.50.50.60">
    <property type="entry name" value="FAD/NAD(P)-binding domain"/>
    <property type="match status" value="1"/>
</dbReference>
<protein>
    <submittedName>
        <fullName evidence="2">FAD-dependent oxidoreductase</fullName>
    </submittedName>
</protein>
<evidence type="ECO:0000259" key="1">
    <source>
        <dbReference type="Pfam" id="PF01266"/>
    </source>
</evidence>
<dbReference type="InterPro" id="IPR006076">
    <property type="entry name" value="FAD-dep_OxRdtase"/>
</dbReference>
<dbReference type="Pfam" id="PF01266">
    <property type="entry name" value="DAO"/>
    <property type="match status" value="1"/>
</dbReference>
<dbReference type="EMBL" id="LVHI01000040">
    <property type="protein sequence ID" value="OAK51130.1"/>
    <property type="molecule type" value="Genomic_DNA"/>
</dbReference>
<sequence length="382" mass="40091">MQPEVDVVVIGAGIVGAATALALVRAGSTVAVLDRSQANTQGSGTTAGNLHIQSIHTRRPGQGTPMDVKKLLPLQNATSILWDGLAENVPQLGLNRCGGFMVAETEAQVASLHEKHEWETAAGIPTEISTGSEARQALPLLGQDVLAATWCAWDGFAEPDLATPALLRQAILEGAIFYPDTPVTALDRRTDGWIVTSFDRTWNAHSVIDAAGPWMADVAALAGVHLDLRPTSLQMHTLEAAPGTLDVLVQHVGEGMSVKQDRRGRIVLGGGWPAGPFHPTGKAPLNTDSTTGSRAQVSRILPSLGHATLLDAWTGPVVTTPDEMPVIGELDSARGLFVAGGTYSFTFAPLWADVLTALVLGKNPAVDVDAYSPARLVATPTL</sequence>
<feature type="domain" description="FAD dependent oxidoreductase" evidence="1">
    <location>
        <begin position="6"/>
        <end position="358"/>
    </location>
</feature>
<reference evidence="2 3" key="1">
    <citation type="submission" date="2016-03" db="EMBL/GenBank/DDBJ databases">
        <title>Genome sequence of Rhodococcus kyotonensis KB10.</title>
        <authorList>
            <person name="Jeong H."/>
            <person name="Hong C.E."/>
            <person name="Jo S.H."/>
            <person name="Park J.M."/>
        </authorList>
    </citation>
    <scope>NUCLEOTIDE SEQUENCE [LARGE SCALE GENOMIC DNA]</scope>
    <source>
        <strain evidence="2 3">KB10</strain>
    </source>
</reference>
<dbReference type="AlphaFoldDB" id="A0A177Y6V1"/>
<evidence type="ECO:0000313" key="3">
    <source>
        <dbReference type="Proteomes" id="UP000077519"/>
    </source>
</evidence>
<dbReference type="Proteomes" id="UP000077519">
    <property type="component" value="Unassembled WGS sequence"/>
</dbReference>